<evidence type="ECO:0000259" key="1">
    <source>
        <dbReference type="SMART" id="SM00507"/>
    </source>
</evidence>
<dbReference type="Proteomes" id="UP001317705">
    <property type="component" value="Chromosome"/>
</dbReference>
<dbReference type="PANTHER" id="PTHR33877:SF1">
    <property type="entry name" value="TYPE IV METHYL-DIRECTED RESTRICTION ENZYME ECOKMCRA"/>
    <property type="match status" value="1"/>
</dbReference>
<dbReference type="EMBL" id="AP027151">
    <property type="protein sequence ID" value="BDV43723.1"/>
    <property type="molecule type" value="Genomic_DNA"/>
</dbReference>
<keyword evidence="3" id="KW-1185">Reference proteome</keyword>
<keyword evidence="2" id="KW-0255">Endonuclease</keyword>
<dbReference type="PANTHER" id="PTHR33877">
    <property type="entry name" value="SLL1193 PROTEIN"/>
    <property type="match status" value="1"/>
</dbReference>
<evidence type="ECO:0000313" key="2">
    <source>
        <dbReference type="EMBL" id="BDV43723.1"/>
    </source>
</evidence>
<organism evidence="2 3">
    <name type="scientific">Geotalea uraniireducens</name>
    <dbReference type="NCBI Taxonomy" id="351604"/>
    <lineage>
        <taxon>Bacteria</taxon>
        <taxon>Pseudomonadati</taxon>
        <taxon>Thermodesulfobacteriota</taxon>
        <taxon>Desulfuromonadia</taxon>
        <taxon>Geobacterales</taxon>
        <taxon>Geobacteraceae</taxon>
        <taxon>Geotalea</taxon>
    </lineage>
</organism>
<gene>
    <name evidence="2" type="ORF">GURASL_26460</name>
</gene>
<dbReference type="GO" id="GO:0004519">
    <property type="term" value="F:endonuclease activity"/>
    <property type="evidence" value="ECO:0007669"/>
    <property type="project" value="UniProtKB-KW"/>
</dbReference>
<feature type="domain" description="HNH nuclease" evidence="1">
    <location>
        <begin position="28"/>
        <end position="79"/>
    </location>
</feature>
<keyword evidence="2" id="KW-0378">Hydrolase</keyword>
<accession>A0ABN6VTT7</accession>
<dbReference type="InterPro" id="IPR052892">
    <property type="entry name" value="NA-targeting_endonuclease"/>
</dbReference>
<dbReference type="CDD" id="cd00085">
    <property type="entry name" value="HNHc"/>
    <property type="match status" value="1"/>
</dbReference>
<proteinExistence type="predicted"/>
<reference evidence="2 3" key="1">
    <citation type="submission" date="2022-12" db="EMBL/GenBank/DDBJ databases">
        <title>Polyphasic characterization of Geotalea uranireducens NIT-SL11 newly isolated from a complex of sewage sludge and microbially reduced graphene oxide.</title>
        <authorList>
            <person name="Xie L."/>
            <person name="Yoshida N."/>
            <person name="Meng L."/>
        </authorList>
    </citation>
    <scope>NUCLEOTIDE SEQUENCE [LARGE SCALE GENOMIC DNA]</scope>
    <source>
        <strain evidence="2 3">NIT-SL11</strain>
    </source>
</reference>
<name>A0ABN6VTT7_9BACT</name>
<dbReference type="InterPro" id="IPR002711">
    <property type="entry name" value="HNH"/>
</dbReference>
<sequence>MMDYFIVEVSEQEIRREKEKARELRRSQWWKSRLARGICHYCGGTFAPDELTMDHLVPIVRGGKSSRGNVVPACKECNNRKKYLLPLEWEEYLQRQQRTGDGEEC</sequence>
<keyword evidence="2" id="KW-0540">Nuclease</keyword>
<protein>
    <submittedName>
        <fullName evidence="2">HNH endonuclease</fullName>
    </submittedName>
</protein>
<dbReference type="Gene3D" id="1.10.30.50">
    <property type="match status" value="1"/>
</dbReference>
<dbReference type="SMART" id="SM00507">
    <property type="entry name" value="HNHc"/>
    <property type="match status" value="1"/>
</dbReference>
<dbReference type="Pfam" id="PF01844">
    <property type="entry name" value="HNH"/>
    <property type="match status" value="1"/>
</dbReference>
<dbReference type="InterPro" id="IPR003615">
    <property type="entry name" value="HNH_nuc"/>
</dbReference>
<evidence type="ECO:0000313" key="3">
    <source>
        <dbReference type="Proteomes" id="UP001317705"/>
    </source>
</evidence>